<dbReference type="InterPro" id="IPR012340">
    <property type="entry name" value="NA-bd_OB-fold"/>
</dbReference>
<dbReference type="EMBL" id="CAMXCT030001024">
    <property type="protein sequence ID" value="CAL4773148.1"/>
    <property type="molecule type" value="Genomic_DNA"/>
</dbReference>
<evidence type="ECO:0000313" key="5">
    <source>
        <dbReference type="Proteomes" id="UP001152797"/>
    </source>
</evidence>
<dbReference type="InterPro" id="IPR003029">
    <property type="entry name" value="S1_domain"/>
</dbReference>
<evidence type="ECO:0000313" key="2">
    <source>
        <dbReference type="EMBL" id="CAI3985836.1"/>
    </source>
</evidence>
<dbReference type="AlphaFoldDB" id="A0A9P1FRU4"/>
<dbReference type="GO" id="GO:0003676">
    <property type="term" value="F:nucleic acid binding"/>
    <property type="evidence" value="ECO:0007669"/>
    <property type="project" value="InterPro"/>
</dbReference>
<sequence length="230" mass="25794">MAARRAAKNRARTPLAVLAALWLVAAVISLVQLNFVGPGISPPRRLARDFRSMRLVQQRAGPEIEPAPGSRKSFDLVVGKYYHATVLKFYRNATSLALGVEKPGYLHVSKMKPKEEFVVNASDILNLKDVIPVRILKIKQKEVEVVMPEAEAEQPEFQKRPLWEYKDGEEVDGTVAALRQRAVFVDVGAMVDAYFPEENWGAMKGKMEVGQKLKFRIEKVTGCRMTLTEA</sequence>
<keyword evidence="5" id="KW-1185">Reference proteome</keyword>
<gene>
    <name evidence="2" type="ORF">C1SCF055_LOCUS13239</name>
</gene>
<dbReference type="Gene3D" id="2.40.50.140">
    <property type="entry name" value="Nucleic acid-binding proteins"/>
    <property type="match status" value="1"/>
</dbReference>
<protein>
    <submittedName>
        <fullName evidence="4">S1 motif domain-containing protein</fullName>
    </submittedName>
</protein>
<reference evidence="2" key="1">
    <citation type="submission" date="2022-10" db="EMBL/GenBank/DDBJ databases">
        <authorList>
            <person name="Chen Y."/>
            <person name="Dougan E. K."/>
            <person name="Chan C."/>
            <person name="Rhodes N."/>
            <person name="Thang M."/>
        </authorList>
    </citation>
    <scope>NUCLEOTIDE SEQUENCE</scope>
</reference>
<evidence type="ECO:0000313" key="4">
    <source>
        <dbReference type="EMBL" id="CAL4773148.1"/>
    </source>
</evidence>
<dbReference type="Proteomes" id="UP001152797">
    <property type="component" value="Unassembled WGS sequence"/>
</dbReference>
<reference evidence="3" key="2">
    <citation type="submission" date="2024-04" db="EMBL/GenBank/DDBJ databases">
        <authorList>
            <person name="Chen Y."/>
            <person name="Shah S."/>
            <person name="Dougan E. K."/>
            <person name="Thang M."/>
            <person name="Chan C."/>
        </authorList>
    </citation>
    <scope>NUCLEOTIDE SEQUENCE [LARGE SCALE GENOMIC DNA]</scope>
</reference>
<evidence type="ECO:0000259" key="1">
    <source>
        <dbReference type="PROSITE" id="PS50126"/>
    </source>
</evidence>
<organism evidence="2">
    <name type="scientific">Cladocopium goreaui</name>
    <dbReference type="NCBI Taxonomy" id="2562237"/>
    <lineage>
        <taxon>Eukaryota</taxon>
        <taxon>Sar</taxon>
        <taxon>Alveolata</taxon>
        <taxon>Dinophyceae</taxon>
        <taxon>Suessiales</taxon>
        <taxon>Symbiodiniaceae</taxon>
        <taxon>Cladocopium</taxon>
    </lineage>
</organism>
<comment type="caution">
    <text evidence="2">The sequence shown here is derived from an EMBL/GenBank/DDBJ whole genome shotgun (WGS) entry which is preliminary data.</text>
</comment>
<dbReference type="EMBL" id="CAMXCT020001024">
    <property type="protein sequence ID" value="CAL1139211.1"/>
    <property type="molecule type" value="Genomic_DNA"/>
</dbReference>
<dbReference type="SUPFAM" id="SSF50249">
    <property type="entry name" value="Nucleic acid-binding proteins"/>
    <property type="match status" value="2"/>
</dbReference>
<proteinExistence type="predicted"/>
<name>A0A9P1FRU4_9DINO</name>
<dbReference type="EMBL" id="CAMXCT010001024">
    <property type="protein sequence ID" value="CAI3985836.1"/>
    <property type="molecule type" value="Genomic_DNA"/>
</dbReference>
<feature type="domain" description="S1 motif" evidence="1">
    <location>
        <begin position="168"/>
        <end position="230"/>
    </location>
</feature>
<dbReference type="PROSITE" id="PS50126">
    <property type="entry name" value="S1"/>
    <property type="match status" value="2"/>
</dbReference>
<feature type="domain" description="S1 motif" evidence="1">
    <location>
        <begin position="79"/>
        <end position="150"/>
    </location>
</feature>
<evidence type="ECO:0000313" key="3">
    <source>
        <dbReference type="EMBL" id="CAL1139211.1"/>
    </source>
</evidence>
<accession>A0A9P1FRU4</accession>